<evidence type="ECO:0000313" key="2">
    <source>
        <dbReference type="Proteomes" id="UP001221898"/>
    </source>
</evidence>
<keyword evidence="2" id="KW-1185">Reference proteome</keyword>
<evidence type="ECO:0000313" key="1">
    <source>
        <dbReference type="EMBL" id="KAJ8393447.1"/>
    </source>
</evidence>
<proteinExistence type="predicted"/>
<gene>
    <name evidence="1" type="ORF">AAFF_G00061690</name>
</gene>
<dbReference type="EMBL" id="JAINUG010000137">
    <property type="protein sequence ID" value="KAJ8393447.1"/>
    <property type="molecule type" value="Genomic_DNA"/>
</dbReference>
<accession>A0AAD7WDX2</accession>
<dbReference type="Proteomes" id="UP001221898">
    <property type="component" value="Unassembled WGS sequence"/>
</dbReference>
<reference evidence="1" key="1">
    <citation type="journal article" date="2023" name="Science">
        <title>Genome structures resolve the early diversification of teleost fishes.</title>
        <authorList>
            <person name="Parey E."/>
            <person name="Louis A."/>
            <person name="Montfort J."/>
            <person name="Bouchez O."/>
            <person name="Roques C."/>
            <person name="Iampietro C."/>
            <person name="Lluch J."/>
            <person name="Castinel A."/>
            <person name="Donnadieu C."/>
            <person name="Desvignes T."/>
            <person name="Floi Bucao C."/>
            <person name="Jouanno E."/>
            <person name="Wen M."/>
            <person name="Mejri S."/>
            <person name="Dirks R."/>
            <person name="Jansen H."/>
            <person name="Henkel C."/>
            <person name="Chen W.J."/>
            <person name="Zahm M."/>
            <person name="Cabau C."/>
            <person name="Klopp C."/>
            <person name="Thompson A.W."/>
            <person name="Robinson-Rechavi M."/>
            <person name="Braasch I."/>
            <person name="Lecointre G."/>
            <person name="Bobe J."/>
            <person name="Postlethwait J.H."/>
            <person name="Berthelot C."/>
            <person name="Roest Crollius H."/>
            <person name="Guiguen Y."/>
        </authorList>
    </citation>
    <scope>NUCLEOTIDE SEQUENCE</scope>
    <source>
        <strain evidence="1">NC1722</strain>
    </source>
</reference>
<dbReference type="AlphaFoldDB" id="A0AAD7WDX2"/>
<protein>
    <submittedName>
        <fullName evidence="1">Uncharacterized protein</fullName>
    </submittedName>
</protein>
<organism evidence="1 2">
    <name type="scientific">Aldrovandia affinis</name>
    <dbReference type="NCBI Taxonomy" id="143900"/>
    <lineage>
        <taxon>Eukaryota</taxon>
        <taxon>Metazoa</taxon>
        <taxon>Chordata</taxon>
        <taxon>Craniata</taxon>
        <taxon>Vertebrata</taxon>
        <taxon>Euteleostomi</taxon>
        <taxon>Actinopterygii</taxon>
        <taxon>Neopterygii</taxon>
        <taxon>Teleostei</taxon>
        <taxon>Notacanthiformes</taxon>
        <taxon>Halosauridae</taxon>
        <taxon>Aldrovandia</taxon>
    </lineage>
</organism>
<sequence>MTHSPPPPLWHHTVARLSSVTRGSREQSIWLCVSSGEYGETPWQRFNAARWRGKAWRSSVPLVGPPTAALQEESTLPFSRHAFIRHSGPST</sequence>
<comment type="caution">
    <text evidence="1">The sequence shown here is derived from an EMBL/GenBank/DDBJ whole genome shotgun (WGS) entry which is preliminary data.</text>
</comment>
<name>A0AAD7WDX2_9TELE</name>